<comment type="caution">
    <text evidence="2">The sequence shown here is derived from an EMBL/GenBank/DDBJ whole genome shotgun (WGS) entry which is preliminary data.</text>
</comment>
<keyword evidence="1" id="KW-0812">Transmembrane</keyword>
<keyword evidence="1" id="KW-0472">Membrane</keyword>
<evidence type="ECO:0000313" key="3">
    <source>
        <dbReference type="Proteomes" id="UP000886595"/>
    </source>
</evidence>
<name>A0A8X7W474_BRACI</name>
<evidence type="ECO:0000313" key="2">
    <source>
        <dbReference type="EMBL" id="KAG2322772.1"/>
    </source>
</evidence>
<accession>A0A8X7W474</accession>
<organism evidence="2 3">
    <name type="scientific">Brassica carinata</name>
    <name type="common">Ethiopian mustard</name>
    <name type="synonym">Abyssinian cabbage</name>
    <dbReference type="NCBI Taxonomy" id="52824"/>
    <lineage>
        <taxon>Eukaryota</taxon>
        <taxon>Viridiplantae</taxon>
        <taxon>Streptophyta</taxon>
        <taxon>Embryophyta</taxon>
        <taxon>Tracheophyta</taxon>
        <taxon>Spermatophyta</taxon>
        <taxon>Magnoliopsida</taxon>
        <taxon>eudicotyledons</taxon>
        <taxon>Gunneridae</taxon>
        <taxon>Pentapetalae</taxon>
        <taxon>rosids</taxon>
        <taxon>malvids</taxon>
        <taxon>Brassicales</taxon>
        <taxon>Brassicaceae</taxon>
        <taxon>Brassiceae</taxon>
        <taxon>Brassica</taxon>
    </lineage>
</organism>
<dbReference type="OrthoDB" id="1304155at2759"/>
<reference evidence="2 3" key="1">
    <citation type="submission" date="2020-02" db="EMBL/GenBank/DDBJ databases">
        <authorList>
            <person name="Ma Q."/>
            <person name="Huang Y."/>
            <person name="Song X."/>
            <person name="Pei D."/>
        </authorList>
    </citation>
    <scope>NUCLEOTIDE SEQUENCE [LARGE SCALE GENOMIC DNA]</scope>
    <source>
        <strain evidence="2">Sxm20200214</strain>
        <tissue evidence="2">Leaf</tissue>
    </source>
</reference>
<feature type="transmembrane region" description="Helical" evidence="1">
    <location>
        <begin position="69"/>
        <end position="94"/>
    </location>
</feature>
<dbReference type="EMBL" id="JAAMPC010000003">
    <property type="protein sequence ID" value="KAG2322772.1"/>
    <property type="molecule type" value="Genomic_DNA"/>
</dbReference>
<sequence>MEEMTGKDKSIRERVAIRCARASRLLYSSRDQTTTIDTAGEEEGETPREIEDLRRKLAMEKKRMNRIKLCSVTELLLLVILILLLSTFFLVFFLPSP</sequence>
<keyword evidence="1" id="KW-1133">Transmembrane helix</keyword>
<proteinExistence type="predicted"/>
<protein>
    <submittedName>
        <fullName evidence="2">Uncharacterized protein</fullName>
    </submittedName>
</protein>
<dbReference type="AlphaFoldDB" id="A0A8X7W474"/>
<gene>
    <name evidence="2" type="ORF">Bca52824_015985</name>
</gene>
<evidence type="ECO:0000256" key="1">
    <source>
        <dbReference type="SAM" id="Phobius"/>
    </source>
</evidence>
<keyword evidence="3" id="KW-1185">Reference proteome</keyword>
<dbReference type="Proteomes" id="UP000886595">
    <property type="component" value="Unassembled WGS sequence"/>
</dbReference>